<dbReference type="GO" id="GO:0005789">
    <property type="term" value="C:endoplasmic reticulum membrane"/>
    <property type="evidence" value="ECO:0007669"/>
    <property type="project" value="TreeGrafter"/>
</dbReference>
<dbReference type="InterPro" id="IPR015876">
    <property type="entry name" value="Acyl-CoA_DS"/>
</dbReference>
<evidence type="ECO:0000256" key="7">
    <source>
        <dbReference type="ARBA" id="ARBA00023002"/>
    </source>
</evidence>
<feature type="transmembrane region" description="Helical" evidence="14">
    <location>
        <begin position="55"/>
        <end position="76"/>
    </location>
</feature>
<dbReference type="Pfam" id="PF00487">
    <property type="entry name" value="FA_desaturase"/>
    <property type="match status" value="1"/>
</dbReference>
<dbReference type="GO" id="GO:0004768">
    <property type="term" value="F:stearoyl-CoA 9-desaturase activity"/>
    <property type="evidence" value="ECO:0007669"/>
    <property type="project" value="TreeGrafter"/>
</dbReference>
<keyword evidence="6 14" id="KW-1133">Transmembrane helix</keyword>
<dbReference type="EMBL" id="LJIJ01001121">
    <property type="protein sequence ID" value="ODM92901.1"/>
    <property type="molecule type" value="Genomic_DNA"/>
</dbReference>
<keyword evidence="11 12" id="KW-0275">Fatty acid biosynthesis</keyword>
<dbReference type="OrthoDB" id="10260134at2759"/>
<comment type="cofactor">
    <cofactor evidence="12">
        <name>Fe(2+)</name>
        <dbReference type="ChEBI" id="CHEBI:29033"/>
    </cofactor>
</comment>
<evidence type="ECO:0000256" key="6">
    <source>
        <dbReference type="ARBA" id="ARBA00022989"/>
    </source>
</evidence>
<keyword evidence="17" id="KW-1185">Reference proteome</keyword>
<evidence type="ECO:0000256" key="9">
    <source>
        <dbReference type="ARBA" id="ARBA00023098"/>
    </source>
</evidence>
<evidence type="ECO:0000256" key="12">
    <source>
        <dbReference type="RuleBase" id="RU000581"/>
    </source>
</evidence>
<feature type="transmembrane region" description="Helical" evidence="14">
    <location>
        <begin position="170"/>
        <end position="191"/>
    </location>
</feature>
<sequence>MGTLEKKKTEPYLAFERPLGLEQHVFNTINLGAAHSLAFYYFWLDFRGETPPTFWFEFFYGYIGGLGITVGCHRLWTHRTFKAALPLQIFLMICQTISMQLPIRKWCLDHRIHHKFTDTSRDPHNSKRGFWFSHVMWLVLPKHPDLQKELKTFEVPDLDNDPVVRFQSKYYWPLILIFHILVPILTMQYFWPEITLLQCLGADMRRYVISLHVTYCVNSVAHMWGDKPYDGNITAVESPIVSFLAIGEGWHNFHHTFPWDYKTSEFGWKLNVSTVFIDFMAKIGWAYDLKTVSHQIIQQRIARTGPPVEDSNCNIPNNSEGDKTNDQVYQAVKEWMMESEENPVWGWNDERIPQELRKATKILNVKTLSWLRSFRLFIGTSFPSPHGKDDSNEESSKIFSTKRTPAQFVGMSDVTRSIHEDGQIPTELPRGEMFECPSRFPVLENQAELEGFKNTLGSNLICLENRKEDLSAFINCHSFLFHTLLCEKVVGDKPSCWYEAELEGCYADLFLDFPAD</sequence>
<evidence type="ECO:0000256" key="4">
    <source>
        <dbReference type="ARBA" id="ARBA00022692"/>
    </source>
</evidence>
<evidence type="ECO:0000256" key="2">
    <source>
        <dbReference type="ARBA" id="ARBA00009295"/>
    </source>
</evidence>
<feature type="domain" description="Fatty acid desaturase" evidence="15">
    <location>
        <begin position="53"/>
        <end position="258"/>
    </location>
</feature>
<comment type="caution">
    <text evidence="16">The sequence shown here is derived from an EMBL/GenBank/DDBJ whole genome shotgun (WGS) entry which is preliminary data.</text>
</comment>
<dbReference type="InterPro" id="IPR005804">
    <property type="entry name" value="FA_desaturase_dom"/>
</dbReference>
<evidence type="ECO:0000256" key="10">
    <source>
        <dbReference type="ARBA" id="ARBA00023136"/>
    </source>
</evidence>
<reference evidence="16 17" key="1">
    <citation type="journal article" date="2016" name="Genome Biol. Evol.">
        <title>Gene Family Evolution Reflects Adaptation to Soil Environmental Stressors in the Genome of the Collembolan Orchesella cincta.</title>
        <authorList>
            <person name="Faddeeva-Vakhrusheva A."/>
            <person name="Derks M.F."/>
            <person name="Anvar S.Y."/>
            <person name="Agamennone V."/>
            <person name="Suring W."/>
            <person name="Smit S."/>
            <person name="van Straalen N.M."/>
            <person name="Roelofs D."/>
        </authorList>
    </citation>
    <scope>NUCLEOTIDE SEQUENCE [LARGE SCALE GENOMIC DNA]</scope>
    <source>
        <tissue evidence="16">Mixed pool</tissue>
    </source>
</reference>
<evidence type="ECO:0000313" key="16">
    <source>
        <dbReference type="EMBL" id="ODM92901.1"/>
    </source>
</evidence>
<dbReference type="STRING" id="48709.A0A1D2MJ01"/>
<evidence type="ECO:0000256" key="1">
    <source>
        <dbReference type="ARBA" id="ARBA00004141"/>
    </source>
</evidence>
<comment type="subcellular location">
    <subcellularLocation>
        <location evidence="1">Membrane</location>
        <topology evidence="1">Multi-pass membrane protein</topology>
    </subcellularLocation>
</comment>
<keyword evidence="4 12" id="KW-0812">Transmembrane</keyword>
<keyword evidence="3 12" id="KW-0444">Lipid biosynthesis</keyword>
<accession>A0A1D2MJ01</accession>
<keyword evidence="8" id="KW-0408">Iron</keyword>
<name>A0A1D2MJ01_ORCCI</name>
<evidence type="ECO:0000256" key="13">
    <source>
        <dbReference type="SAM" id="MobiDB-lite"/>
    </source>
</evidence>
<feature type="transmembrane region" description="Helical" evidence="14">
    <location>
        <begin position="25"/>
        <end position="43"/>
    </location>
</feature>
<dbReference type="AlphaFoldDB" id="A0A1D2MJ01"/>
<evidence type="ECO:0000256" key="3">
    <source>
        <dbReference type="ARBA" id="ARBA00022516"/>
    </source>
</evidence>
<keyword evidence="5" id="KW-0276">Fatty acid metabolism</keyword>
<dbReference type="PANTHER" id="PTHR11351">
    <property type="entry name" value="ACYL-COA DESATURASE"/>
    <property type="match status" value="1"/>
</dbReference>
<comment type="similarity">
    <text evidence="2 12">Belongs to the fatty acid desaturase type 1 family.</text>
</comment>
<organism evidence="16 17">
    <name type="scientific">Orchesella cincta</name>
    <name type="common">Springtail</name>
    <name type="synonym">Podura cincta</name>
    <dbReference type="NCBI Taxonomy" id="48709"/>
    <lineage>
        <taxon>Eukaryota</taxon>
        <taxon>Metazoa</taxon>
        <taxon>Ecdysozoa</taxon>
        <taxon>Arthropoda</taxon>
        <taxon>Hexapoda</taxon>
        <taxon>Collembola</taxon>
        <taxon>Entomobryomorpha</taxon>
        <taxon>Entomobryoidea</taxon>
        <taxon>Orchesellidae</taxon>
        <taxon>Orchesellinae</taxon>
        <taxon>Orchesella</taxon>
    </lineage>
</organism>
<evidence type="ECO:0000256" key="8">
    <source>
        <dbReference type="ARBA" id="ARBA00023004"/>
    </source>
</evidence>
<evidence type="ECO:0000256" key="5">
    <source>
        <dbReference type="ARBA" id="ARBA00022832"/>
    </source>
</evidence>
<comment type="domain">
    <text evidence="12">The histidine box domains are involved in binding the catalytic metal ions.</text>
</comment>
<feature type="region of interest" description="Disordered" evidence="13">
    <location>
        <begin position="305"/>
        <end position="324"/>
    </location>
</feature>
<evidence type="ECO:0000313" key="17">
    <source>
        <dbReference type="Proteomes" id="UP000094527"/>
    </source>
</evidence>
<dbReference type="PANTHER" id="PTHR11351:SF31">
    <property type="entry name" value="DESATURASE 1, ISOFORM A-RELATED"/>
    <property type="match status" value="1"/>
</dbReference>
<dbReference type="PRINTS" id="PR00075">
    <property type="entry name" value="FACDDSATRASE"/>
</dbReference>
<dbReference type="Proteomes" id="UP000094527">
    <property type="component" value="Unassembled WGS sequence"/>
</dbReference>
<dbReference type="GO" id="GO:0005506">
    <property type="term" value="F:iron ion binding"/>
    <property type="evidence" value="ECO:0007669"/>
    <property type="project" value="TreeGrafter"/>
</dbReference>
<keyword evidence="9" id="KW-0443">Lipid metabolism</keyword>
<evidence type="ECO:0000259" key="15">
    <source>
        <dbReference type="Pfam" id="PF00487"/>
    </source>
</evidence>
<gene>
    <name evidence="16" type="ORF">Ocin01_13782</name>
</gene>
<dbReference type="CDD" id="cd03505">
    <property type="entry name" value="Delta9-FADS-like"/>
    <property type="match status" value="1"/>
</dbReference>
<keyword evidence="10 14" id="KW-0472">Membrane</keyword>
<dbReference type="GO" id="GO:0006636">
    <property type="term" value="P:unsaturated fatty acid biosynthetic process"/>
    <property type="evidence" value="ECO:0007669"/>
    <property type="project" value="TreeGrafter"/>
</dbReference>
<proteinExistence type="inferred from homology"/>
<evidence type="ECO:0000256" key="14">
    <source>
        <dbReference type="SAM" id="Phobius"/>
    </source>
</evidence>
<protein>
    <submittedName>
        <fullName evidence="16">Acyl-CoA Delta(11) desaturase</fullName>
    </submittedName>
</protein>
<keyword evidence="7 12" id="KW-0560">Oxidoreductase</keyword>
<evidence type="ECO:0000256" key="11">
    <source>
        <dbReference type="ARBA" id="ARBA00023160"/>
    </source>
</evidence>